<keyword evidence="4 5" id="KW-0418">Kinase</keyword>
<name>A0ABU2WP81_9GAMM</name>
<dbReference type="EC" id="2.7.4.28" evidence="5"/>
<reference evidence="6 7" key="1">
    <citation type="submission" date="2023-09" db="EMBL/GenBank/DDBJ databases">
        <authorList>
            <person name="Rey-Velasco X."/>
        </authorList>
    </citation>
    <scope>NUCLEOTIDE SEQUENCE [LARGE SCALE GENOMIC DNA]</scope>
    <source>
        <strain evidence="6 7">W345</strain>
    </source>
</reference>
<evidence type="ECO:0000256" key="3">
    <source>
        <dbReference type="ARBA" id="ARBA00022741"/>
    </source>
</evidence>
<dbReference type="InterPro" id="IPR005177">
    <property type="entry name" value="Kinase-pyrophosphorylase"/>
</dbReference>
<comment type="caution">
    <text evidence="6">The sequence shown here is derived from an EMBL/GenBank/DDBJ whole genome shotgun (WGS) entry which is preliminary data.</text>
</comment>
<dbReference type="PANTHER" id="PTHR31756">
    <property type="entry name" value="PYRUVATE, PHOSPHATE DIKINASE REGULATORY PROTEIN 1, CHLOROPLASTIC"/>
    <property type="match status" value="1"/>
</dbReference>
<dbReference type="InterPro" id="IPR026530">
    <property type="entry name" value="PSRP"/>
</dbReference>
<comment type="function">
    <text evidence="5">Bifunctional serine/threonine kinase and phosphorylase involved in the regulation of the phosphoenolpyruvate synthase (PEPS) by catalyzing its phosphorylation/dephosphorylation.</text>
</comment>
<sequence length="274" mass="30574">MSINVNVFFVSDRTGITAETLGNSLLTQFDGIDFRKSTLPFINTVEKARSTVDYINHLAETSGSRPILVSTTVSDDIRAILRGANSLFLDLFDTFIPVLELELNLHATNTAGRAHGVADTKRYYARIDAMNFALEHDDGQSSRGLASADIILIAPSRCGKTPTTLYLAMQHGIFAANFPLIEEDLEDQKLPRTIVPLSEKLFGLIVDPDRLHQIRSERRPGSEYASLRQCSFELRQAEAMYRRLGIPYVNSTTMSIEEIATLAMQEKGIRKQSF</sequence>
<dbReference type="GO" id="GO:0016740">
    <property type="term" value="F:transferase activity"/>
    <property type="evidence" value="ECO:0007669"/>
    <property type="project" value="UniProtKB-KW"/>
</dbReference>
<evidence type="ECO:0000313" key="6">
    <source>
        <dbReference type="EMBL" id="MDT0498882.1"/>
    </source>
</evidence>
<gene>
    <name evidence="6" type="ORF">RM530_16150</name>
</gene>
<evidence type="ECO:0000256" key="1">
    <source>
        <dbReference type="ARBA" id="ARBA00022527"/>
    </source>
</evidence>
<comment type="similarity">
    <text evidence="5">Belongs to the pyruvate, phosphate/water dikinase regulatory protein family. PSRP subfamily.</text>
</comment>
<keyword evidence="3 5" id="KW-0547">Nucleotide-binding</keyword>
<keyword evidence="6" id="KW-0670">Pyruvate</keyword>
<dbReference type="PANTHER" id="PTHR31756:SF3">
    <property type="entry name" value="PYRUVATE, PHOSPHATE DIKINASE REGULATORY PROTEIN 1, CHLOROPLASTIC"/>
    <property type="match status" value="1"/>
</dbReference>
<feature type="binding site" evidence="5">
    <location>
        <begin position="154"/>
        <end position="161"/>
    </location>
    <ligand>
        <name>ADP</name>
        <dbReference type="ChEBI" id="CHEBI:456216"/>
    </ligand>
</feature>
<dbReference type="NCBIfam" id="NF003742">
    <property type="entry name" value="PRK05339.1"/>
    <property type="match status" value="1"/>
</dbReference>
<evidence type="ECO:0000256" key="5">
    <source>
        <dbReference type="HAMAP-Rule" id="MF_01062"/>
    </source>
</evidence>
<comment type="catalytic activity">
    <reaction evidence="5">
        <text>[pyruvate, water dikinase]-phosphate + phosphate + H(+) = [pyruvate, water dikinase] + diphosphate</text>
        <dbReference type="Rhea" id="RHEA:48580"/>
        <dbReference type="Rhea" id="RHEA-COMP:11425"/>
        <dbReference type="Rhea" id="RHEA-COMP:11426"/>
        <dbReference type="ChEBI" id="CHEBI:15378"/>
        <dbReference type="ChEBI" id="CHEBI:33019"/>
        <dbReference type="ChEBI" id="CHEBI:43176"/>
        <dbReference type="ChEBI" id="CHEBI:43474"/>
        <dbReference type="ChEBI" id="CHEBI:68546"/>
        <dbReference type="EC" id="2.7.4.28"/>
    </reaction>
</comment>
<evidence type="ECO:0000313" key="7">
    <source>
        <dbReference type="Proteomes" id="UP001254608"/>
    </source>
</evidence>
<dbReference type="HAMAP" id="MF_01062">
    <property type="entry name" value="PSRP"/>
    <property type="match status" value="1"/>
</dbReference>
<evidence type="ECO:0000256" key="2">
    <source>
        <dbReference type="ARBA" id="ARBA00022679"/>
    </source>
</evidence>
<dbReference type="Proteomes" id="UP001254608">
    <property type="component" value="Unassembled WGS sequence"/>
</dbReference>
<evidence type="ECO:0000256" key="4">
    <source>
        <dbReference type="ARBA" id="ARBA00022777"/>
    </source>
</evidence>
<accession>A0ABU2WP81</accession>
<protein>
    <recommendedName>
        <fullName evidence="5">Putative phosphoenolpyruvate synthase regulatory protein</fullName>
        <shortName evidence="5">PEP synthase regulatory protein</shortName>
        <shortName evidence="5">PSRP</shortName>
        <ecNumber evidence="5">2.7.11.33</ecNumber>
        <ecNumber evidence="5">2.7.4.28</ecNumber>
    </recommendedName>
    <alternativeName>
        <fullName evidence="5">Pyruvate, water dikinase regulatory protein</fullName>
    </alternativeName>
</protein>
<dbReference type="Pfam" id="PF03618">
    <property type="entry name" value="Kinase-PPPase"/>
    <property type="match status" value="1"/>
</dbReference>
<keyword evidence="2 5" id="KW-0808">Transferase</keyword>
<keyword evidence="7" id="KW-1185">Reference proteome</keyword>
<comment type="catalytic activity">
    <reaction evidence="5">
        <text>[pyruvate, water dikinase] + ADP = [pyruvate, water dikinase]-phosphate + AMP + H(+)</text>
        <dbReference type="Rhea" id="RHEA:46020"/>
        <dbReference type="Rhea" id="RHEA-COMP:11425"/>
        <dbReference type="Rhea" id="RHEA-COMP:11426"/>
        <dbReference type="ChEBI" id="CHEBI:15378"/>
        <dbReference type="ChEBI" id="CHEBI:43176"/>
        <dbReference type="ChEBI" id="CHEBI:68546"/>
        <dbReference type="ChEBI" id="CHEBI:456215"/>
        <dbReference type="ChEBI" id="CHEBI:456216"/>
        <dbReference type="EC" id="2.7.11.33"/>
    </reaction>
</comment>
<dbReference type="RefSeq" id="WP_311366293.1">
    <property type="nucleotide sequence ID" value="NZ_JAVRIC010000028.1"/>
</dbReference>
<keyword evidence="1 5" id="KW-0723">Serine/threonine-protein kinase</keyword>
<organism evidence="6 7">
    <name type="scientific">Banduia mediterranea</name>
    <dbReference type="NCBI Taxonomy" id="3075609"/>
    <lineage>
        <taxon>Bacteria</taxon>
        <taxon>Pseudomonadati</taxon>
        <taxon>Pseudomonadota</taxon>
        <taxon>Gammaproteobacteria</taxon>
        <taxon>Nevskiales</taxon>
        <taxon>Algiphilaceae</taxon>
        <taxon>Banduia</taxon>
    </lineage>
</organism>
<dbReference type="EC" id="2.7.11.33" evidence="5"/>
<proteinExistence type="inferred from homology"/>
<dbReference type="EMBL" id="JAVRIC010000028">
    <property type="protein sequence ID" value="MDT0498882.1"/>
    <property type="molecule type" value="Genomic_DNA"/>
</dbReference>